<dbReference type="EMBL" id="CP011125">
    <property type="protein sequence ID" value="AKF08663.1"/>
    <property type="molecule type" value="Genomic_DNA"/>
</dbReference>
<dbReference type="SUPFAM" id="SSF52172">
    <property type="entry name" value="CheY-like"/>
    <property type="match status" value="1"/>
</dbReference>
<evidence type="ECO:0000256" key="2">
    <source>
        <dbReference type="PROSITE-ProRule" id="PRU00169"/>
    </source>
</evidence>
<dbReference type="GO" id="GO:0000160">
    <property type="term" value="P:phosphorelay signal transduction system"/>
    <property type="evidence" value="ECO:0007669"/>
    <property type="project" value="InterPro"/>
</dbReference>
<dbReference type="Proteomes" id="UP000034883">
    <property type="component" value="Chromosome"/>
</dbReference>
<evidence type="ECO:0000259" key="3">
    <source>
        <dbReference type="PROSITE" id="PS50110"/>
    </source>
</evidence>
<evidence type="ECO:0000313" key="5">
    <source>
        <dbReference type="Proteomes" id="UP000034883"/>
    </source>
</evidence>
<sequence length="133" mass="14199">MPAASSATYPVVSRAGRAVLVEDHDDLRDAITEWLESAGWVVRAYASADAALLSVRSELPDVVVTDFNTGTLSGPALARELRLDPSTRGVAIVGMSGSLEPSPAMLRFFDAFLPKPVVLAELEALMRRASTSR</sequence>
<evidence type="ECO:0000256" key="1">
    <source>
        <dbReference type="ARBA" id="ARBA00022553"/>
    </source>
</evidence>
<name>A0A0F6YKB0_9BACT</name>
<keyword evidence="4" id="KW-0418">Kinase</keyword>
<proteinExistence type="predicted"/>
<keyword evidence="1 2" id="KW-0597">Phosphoprotein</keyword>
<accession>A0A0F6YKB0</accession>
<feature type="modified residue" description="4-aspartylphosphate" evidence="2">
    <location>
        <position position="66"/>
    </location>
</feature>
<dbReference type="PANTHER" id="PTHR44591:SF3">
    <property type="entry name" value="RESPONSE REGULATORY DOMAIN-CONTAINING PROTEIN"/>
    <property type="match status" value="1"/>
</dbReference>
<dbReference type="PROSITE" id="PS50110">
    <property type="entry name" value="RESPONSE_REGULATORY"/>
    <property type="match status" value="1"/>
</dbReference>
<gene>
    <name evidence="4" type="ORF">DB32_005812</name>
</gene>
<dbReference type="InterPro" id="IPR001789">
    <property type="entry name" value="Sig_transdc_resp-reg_receiver"/>
</dbReference>
<evidence type="ECO:0000313" key="4">
    <source>
        <dbReference type="EMBL" id="AKF08663.1"/>
    </source>
</evidence>
<dbReference type="PANTHER" id="PTHR44591">
    <property type="entry name" value="STRESS RESPONSE REGULATOR PROTEIN 1"/>
    <property type="match status" value="1"/>
</dbReference>
<dbReference type="AlphaFoldDB" id="A0A0F6YKB0"/>
<dbReference type="SMART" id="SM00448">
    <property type="entry name" value="REC"/>
    <property type="match status" value="1"/>
</dbReference>
<dbReference type="KEGG" id="samy:DB32_005812"/>
<organism evidence="4 5">
    <name type="scientific">Sandaracinus amylolyticus</name>
    <dbReference type="NCBI Taxonomy" id="927083"/>
    <lineage>
        <taxon>Bacteria</taxon>
        <taxon>Pseudomonadati</taxon>
        <taxon>Myxococcota</taxon>
        <taxon>Polyangia</taxon>
        <taxon>Polyangiales</taxon>
        <taxon>Sandaracinaceae</taxon>
        <taxon>Sandaracinus</taxon>
    </lineage>
</organism>
<dbReference type="Gene3D" id="3.40.50.2300">
    <property type="match status" value="1"/>
</dbReference>
<dbReference type="GO" id="GO:0016301">
    <property type="term" value="F:kinase activity"/>
    <property type="evidence" value="ECO:0007669"/>
    <property type="project" value="UniProtKB-KW"/>
</dbReference>
<feature type="domain" description="Response regulatory" evidence="3">
    <location>
        <begin position="17"/>
        <end position="130"/>
    </location>
</feature>
<reference evidence="4 5" key="1">
    <citation type="submission" date="2015-03" db="EMBL/GenBank/DDBJ databases">
        <title>Genome assembly of Sandaracinus amylolyticus DSM 53668.</title>
        <authorList>
            <person name="Sharma G."/>
            <person name="Subramanian S."/>
        </authorList>
    </citation>
    <scope>NUCLEOTIDE SEQUENCE [LARGE SCALE GENOMIC DNA]</scope>
    <source>
        <strain evidence="4 5">DSM 53668</strain>
    </source>
</reference>
<dbReference type="STRING" id="927083.DB32_005812"/>
<dbReference type="Pfam" id="PF00072">
    <property type="entry name" value="Response_reg"/>
    <property type="match status" value="1"/>
</dbReference>
<keyword evidence="4" id="KW-0808">Transferase</keyword>
<keyword evidence="5" id="KW-1185">Reference proteome</keyword>
<dbReference type="InterPro" id="IPR050595">
    <property type="entry name" value="Bact_response_regulator"/>
</dbReference>
<protein>
    <submittedName>
        <fullName evidence="4">PAS/PAC sensor hybrid histidine kinase</fullName>
    </submittedName>
</protein>
<dbReference type="InterPro" id="IPR011006">
    <property type="entry name" value="CheY-like_superfamily"/>
</dbReference>
<dbReference type="RefSeq" id="WP_053235778.1">
    <property type="nucleotide sequence ID" value="NZ_CP011125.1"/>
</dbReference>